<dbReference type="GO" id="GO:0005886">
    <property type="term" value="C:plasma membrane"/>
    <property type="evidence" value="ECO:0007669"/>
    <property type="project" value="TreeGrafter"/>
</dbReference>
<dbReference type="GO" id="GO:0005544">
    <property type="term" value="F:calcium-dependent phospholipid binding"/>
    <property type="evidence" value="ECO:0007669"/>
    <property type="project" value="TreeGrafter"/>
</dbReference>
<dbReference type="GO" id="GO:0001786">
    <property type="term" value="F:phosphatidylserine binding"/>
    <property type="evidence" value="ECO:0007669"/>
    <property type="project" value="TreeGrafter"/>
</dbReference>
<sequence length="364" mass="41078">MDAKVLLLQTGFLIKWIAVSMVVSIGLLCAAYFVYKVSRKGKKGKTVISGKELEASAIFVEPIKVQPVCDVESGHKDLTSDKTSSASTSYGRLRFKLDYDFPKSQLHVTVVQAESLPAMDYNGTSDPFVKVSILPEKKKKYETKVKKKNLNPYFNETFLFQIPFPDLPSRTVAFYIFDFDRFSKSDQIGQVLVPLSQIDFGQVVDQWSRISPPVDKETDTRLGDICISLRYAPTASKLTVVIFEAKNLKKMDVAGLSDPYIKMNLMIGKKKLVKRKSTIKRNTLNPYYNESFQFSVSPTDIERVYLVVTVVDYDSLGSNDPIGKVVFGSQSKGSELRHWEDMLATPRRVVAAWHTLRPIDEPIT</sequence>
<dbReference type="WBParaSite" id="nRc.2.0.1.t35211-RA">
    <property type="protein sequence ID" value="nRc.2.0.1.t35211-RA"/>
    <property type="gene ID" value="nRc.2.0.1.g35211"/>
</dbReference>
<name>A0A915KAS1_ROMCU</name>
<dbReference type="GO" id="GO:0030276">
    <property type="term" value="F:clathrin binding"/>
    <property type="evidence" value="ECO:0007669"/>
    <property type="project" value="TreeGrafter"/>
</dbReference>
<accession>A0A915KAS1</accession>
<dbReference type="PANTHER" id="PTHR10024">
    <property type="entry name" value="SYNAPTOTAGMIN"/>
    <property type="match status" value="1"/>
</dbReference>
<protein>
    <submittedName>
        <fullName evidence="5">C2 domain-containing protein</fullName>
    </submittedName>
</protein>
<dbReference type="SUPFAM" id="SSF49562">
    <property type="entry name" value="C2 domain (Calcium/lipid-binding domain, CaLB)"/>
    <property type="match status" value="2"/>
</dbReference>
<dbReference type="Proteomes" id="UP000887565">
    <property type="component" value="Unplaced"/>
</dbReference>
<keyword evidence="2" id="KW-0472">Membrane</keyword>
<dbReference type="GO" id="GO:0031045">
    <property type="term" value="C:dense core granule"/>
    <property type="evidence" value="ECO:0007669"/>
    <property type="project" value="TreeGrafter"/>
</dbReference>
<reference evidence="5" key="1">
    <citation type="submission" date="2022-11" db="UniProtKB">
        <authorList>
            <consortium name="WormBaseParasite"/>
        </authorList>
    </citation>
    <scope>IDENTIFICATION</scope>
</reference>
<keyword evidence="4" id="KW-1185">Reference proteome</keyword>
<dbReference type="PROSITE" id="PS50004">
    <property type="entry name" value="C2"/>
    <property type="match status" value="2"/>
</dbReference>
<feature type="domain" description="C2" evidence="3">
    <location>
        <begin position="221"/>
        <end position="354"/>
    </location>
</feature>
<proteinExistence type="predicted"/>
<keyword evidence="2" id="KW-0812">Transmembrane</keyword>
<dbReference type="FunFam" id="2.60.40.150:FF:000016">
    <property type="entry name" value="Synaptotagmin 1"/>
    <property type="match status" value="1"/>
</dbReference>
<dbReference type="InterPro" id="IPR035892">
    <property type="entry name" value="C2_domain_sf"/>
</dbReference>
<dbReference type="GO" id="GO:0048791">
    <property type="term" value="P:calcium ion-regulated exocytosis of neurotransmitter"/>
    <property type="evidence" value="ECO:0007669"/>
    <property type="project" value="TreeGrafter"/>
</dbReference>
<dbReference type="SMART" id="SM00239">
    <property type="entry name" value="C2"/>
    <property type="match status" value="2"/>
</dbReference>
<organism evidence="4 5">
    <name type="scientific">Romanomermis culicivorax</name>
    <name type="common">Nematode worm</name>
    <dbReference type="NCBI Taxonomy" id="13658"/>
    <lineage>
        <taxon>Eukaryota</taxon>
        <taxon>Metazoa</taxon>
        <taxon>Ecdysozoa</taxon>
        <taxon>Nematoda</taxon>
        <taxon>Enoplea</taxon>
        <taxon>Dorylaimia</taxon>
        <taxon>Mermithida</taxon>
        <taxon>Mermithoidea</taxon>
        <taxon>Mermithidae</taxon>
        <taxon>Romanomermis</taxon>
    </lineage>
</organism>
<dbReference type="FunFam" id="2.60.40.150:FF:000182">
    <property type="entry name" value="Synaptotagmin 8"/>
    <property type="match status" value="1"/>
</dbReference>
<evidence type="ECO:0000313" key="4">
    <source>
        <dbReference type="Proteomes" id="UP000887565"/>
    </source>
</evidence>
<evidence type="ECO:0000256" key="1">
    <source>
        <dbReference type="ARBA" id="ARBA00022737"/>
    </source>
</evidence>
<evidence type="ECO:0000313" key="5">
    <source>
        <dbReference type="WBParaSite" id="nRc.2.0.1.t35211-RA"/>
    </source>
</evidence>
<keyword evidence="1" id="KW-0677">Repeat</keyword>
<feature type="transmembrane region" description="Helical" evidence="2">
    <location>
        <begin position="12"/>
        <end position="35"/>
    </location>
</feature>
<feature type="domain" description="C2" evidence="3">
    <location>
        <begin position="89"/>
        <end position="208"/>
    </location>
</feature>
<dbReference type="GO" id="GO:0005509">
    <property type="term" value="F:calcium ion binding"/>
    <property type="evidence" value="ECO:0007669"/>
    <property type="project" value="TreeGrafter"/>
</dbReference>
<dbReference type="CDD" id="cd08402">
    <property type="entry name" value="C2B_Synaptotagmin-1"/>
    <property type="match status" value="1"/>
</dbReference>
<dbReference type="PRINTS" id="PR00360">
    <property type="entry name" value="C2DOMAIN"/>
</dbReference>
<dbReference type="GO" id="GO:0030672">
    <property type="term" value="C:synaptic vesicle membrane"/>
    <property type="evidence" value="ECO:0007669"/>
    <property type="project" value="TreeGrafter"/>
</dbReference>
<evidence type="ECO:0000256" key="2">
    <source>
        <dbReference type="SAM" id="Phobius"/>
    </source>
</evidence>
<evidence type="ECO:0000259" key="3">
    <source>
        <dbReference type="PROSITE" id="PS50004"/>
    </source>
</evidence>
<dbReference type="GO" id="GO:0048488">
    <property type="term" value="P:synaptic vesicle endocytosis"/>
    <property type="evidence" value="ECO:0007669"/>
    <property type="project" value="TreeGrafter"/>
</dbReference>
<dbReference type="InterPro" id="IPR001565">
    <property type="entry name" value="Synaptotagmin"/>
</dbReference>
<dbReference type="GO" id="GO:0030424">
    <property type="term" value="C:axon"/>
    <property type="evidence" value="ECO:0007669"/>
    <property type="project" value="TreeGrafter"/>
</dbReference>
<dbReference type="GO" id="GO:0000149">
    <property type="term" value="F:SNARE binding"/>
    <property type="evidence" value="ECO:0007669"/>
    <property type="project" value="TreeGrafter"/>
</dbReference>
<dbReference type="Pfam" id="PF00168">
    <property type="entry name" value="C2"/>
    <property type="match status" value="2"/>
</dbReference>
<dbReference type="InterPro" id="IPR000008">
    <property type="entry name" value="C2_dom"/>
</dbReference>
<keyword evidence="2" id="KW-1133">Transmembrane helix</keyword>
<dbReference type="OMA" id="VCVWKKC"/>
<dbReference type="PRINTS" id="PR00399">
    <property type="entry name" value="SYNAPTOTAGMN"/>
</dbReference>
<dbReference type="Gene3D" id="2.60.40.150">
    <property type="entry name" value="C2 domain"/>
    <property type="match status" value="2"/>
</dbReference>
<dbReference type="PANTHER" id="PTHR10024:SF227">
    <property type="entry name" value="SYNAPTOTAGMIN 1"/>
    <property type="match status" value="1"/>
</dbReference>
<dbReference type="AlphaFoldDB" id="A0A915KAS1"/>